<organism evidence="1 2">
    <name type="scientific">Raoultella terrigena</name>
    <name type="common">Klebsiella terrigena</name>
    <dbReference type="NCBI Taxonomy" id="577"/>
    <lineage>
        <taxon>Bacteria</taxon>
        <taxon>Pseudomonadati</taxon>
        <taxon>Pseudomonadota</taxon>
        <taxon>Gammaproteobacteria</taxon>
        <taxon>Enterobacterales</taxon>
        <taxon>Enterobacteriaceae</taxon>
        <taxon>Klebsiella/Raoultella group</taxon>
        <taxon>Raoultella</taxon>
    </lineage>
</organism>
<protein>
    <submittedName>
        <fullName evidence="1">Uncharacterized protein</fullName>
    </submittedName>
</protein>
<dbReference type="SUPFAM" id="SSF53254">
    <property type="entry name" value="Phosphoglycerate mutase-like"/>
    <property type="match status" value="1"/>
</dbReference>
<evidence type="ECO:0000313" key="2">
    <source>
        <dbReference type="Proteomes" id="UP000339249"/>
    </source>
</evidence>
<sequence>MLERWRDASNGERYLRVYFQAQSLDDLRHLQTPDRQHPLLRQEWSQPGCRLTQVGTLCPYRQALTALGKNVDRQSVSAVNLELP</sequence>
<dbReference type="AlphaFoldDB" id="A0A4U9DFM1"/>
<dbReference type="Proteomes" id="UP000339249">
    <property type="component" value="Unassembled WGS sequence"/>
</dbReference>
<accession>A0A4U9DFM1</accession>
<name>A0A4U9DFM1_RAOTE</name>
<proteinExistence type="predicted"/>
<reference evidence="1 2" key="1">
    <citation type="submission" date="2019-04" db="EMBL/GenBank/DDBJ databases">
        <authorList>
            <consortium name="Pathogen Informatics"/>
        </authorList>
    </citation>
    <scope>NUCLEOTIDE SEQUENCE [LARGE SCALE GENOMIC DNA]</scope>
    <source>
        <strain evidence="1 2">NCTC9185</strain>
    </source>
</reference>
<evidence type="ECO:0000313" key="1">
    <source>
        <dbReference type="EMBL" id="VTN14923.1"/>
    </source>
</evidence>
<gene>
    <name evidence="1" type="ORF">NCTC9185_06991</name>
</gene>
<dbReference type="EMBL" id="CABDVU010000001">
    <property type="protein sequence ID" value="VTN14923.1"/>
    <property type="molecule type" value="Genomic_DNA"/>
</dbReference>
<dbReference type="InterPro" id="IPR029033">
    <property type="entry name" value="His_PPase_superfam"/>
</dbReference>
<dbReference type="Gene3D" id="3.40.50.1240">
    <property type="entry name" value="Phosphoglycerate mutase-like"/>
    <property type="match status" value="1"/>
</dbReference>